<accession>A0A0F9Q1I5</accession>
<dbReference type="Pfam" id="PF00188">
    <property type="entry name" value="CAP"/>
    <property type="match status" value="1"/>
</dbReference>
<sequence length="111" mass="12042">MVGALLLSLFLFLGGLPDTALSSQAQERSVQQLETGELKHDLSYYSVQACGIGEVLARSGSTTTVSDILEAWQRSPGHAWVLAQDYDRVGVGIVRDPDGTTFWTVVLVRDC</sequence>
<dbReference type="CDD" id="cd05379">
    <property type="entry name" value="CAP_bacterial"/>
    <property type="match status" value="1"/>
</dbReference>
<reference evidence="2" key="1">
    <citation type="journal article" date="2015" name="Nature">
        <title>Complex archaea that bridge the gap between prokaryotes and eukaryotes.</title>
        <authorList>
            <person name="Spang A."/>
            <person name="Saw J.H."/>
            <person name="Jorgensen S.L."/>
            <person name="Zaremba-Niedzwiedzka K."/>
            <person name="Martijn J."/>
            <person name="Lind A.E."/>
            <person name="van Eijk R."/>
            <person name="Schleper C."/>
            <person name="Guy L."/>
            <person name="Ettema T.J."/>
        </authorList>
    </citation>
    <scope>NUCLEOTIDE SEQUENCE</scope>
</reference>
<dbReference type="AlphaFoldDB" id="A0A0F9Q1I5"/>
<evidence type="ECO:0000313" key="2">
    <source>
        <dbReference type="EMBL" id="KKN07156.1"/>
    </source>
</evidence>
<dbReference type="Gene3D" id="3.40.33.10">
    <property type="entry name" value="CAP"/>
    <property type="match status" value="1"/>
</dbReference>
<dbReference type="InterPro" id="IPR014044">
    <property type="entry name" value="CAP_dom"/>
</dbReference>
<dbReference type="EMBL" id="LAZR01004601">
    <property type="protein sequence ID" value="KKN07156.1"/>
    <property type="molecule type" value="Genomic_DNA"/>
</dbReference>
<dbReference type="SUPFAM" id="SSF55797">
    <property type="entry name" value="PR-1-like"/>
    <property type="match status" value="1"/>
</dbReference>
<name>A0A0F9Q1I5_9ZZZZ</name>
<gene>
    <name evidence="2" type="ORF">LCGC14_1070010</name>
</gene>
<feature type="domain" description="SCP" evidence="1">
    <location>
        <begin position="18"/>
        <end position="106"/>
    </location>
</feature>
<organism evidence="2">
    <name type="scientific">marine sediment metagenome</name>
    <dbReference type="NCBI Taxonomy" id="412755"/>
    <lineage>
        <taxon>unclassified sequences</taxon>
        <taxon>metagenomes</taxon>
        <taxon>ecological metagenomes</taxon>
    </lineage>
</organism>
<protein>
    <recommendedName>
        <fullName evidence="1">SCP domain-containing protein</fullName>
    </recommendedName>
</protein>
<evidence type="ECO:0000259" key="1">
    <source>
        <dbReference type="Pfam" id="PF00188"/>
    </source>
</evidence>
<dbReference type="InterPro" id="IPR035940">
    <property type="entry name" value="CAP_sf"/>
</dbReference>
<proteinExistence type="predicted"/>
<comment type="caution">
    <text evidence="2">The sequence shown here is derived from an EMBL/GenBank/DDBJ whole genome shotgun (WGS) entry which is preliminary data.</text>
</comment>